<evidence type="ECO:0000256" key="1">
    <source>
        <dbReference type="ARBA" id="ARBA00001933"/>
    </source>
</evidence>
<dbReference type="InterPro" id="IPR015422">
    <property type="entry name" value="PyrdxlP-dep_Trfase_small"/>
</dbReference>
<comment type="pathway">
    <text evidence="7">Amine and polyamine biosynthesis; ectoine biosynthesis; L-ectoine from L-aspartate 4-semialdehyde: step 1/3.</text>
</comment>
<dbReference type="NCBIfam" id="TIGR02407">
    <property type="entry name" value="ectoine_ectB"/>
    <property type="match status" value="1"/>
</dbReference>
<dbReference type="InterPro" id="IPR015424">
    <property type="entry name" value="PyrdxlP-dep_Trfase"/>
</dbReference>
<dbReference type="CDD" id="cd00610">
    <property type="entry name" value="OAT_like"/>
    <property type="match status" value="1"/>
</dbReference>
<evidence type="ECO:0000313" key="9">
    <source>
        <dbReference type="Proteomes" id="UP000013201"/>
    </source>
</evidence>
<reference evidence="8 9" key="1">
    <citation type="submission" date="2013-03" db="EMBL/GenBank/DDBJ databases">
        <authorList>
            <person name="Le V."/>
        </authorList>
    </citation>
    <scope>NUCLEOTIDE SEQUENCE [LARGE SCALE GENOMIC DNA]</scope>
    <source>
        <strain evidence="8 9">BiD32</strain>
    </source>
</reference>
<evidence type="ECO:0000256" key="6">
    <source>
        <dbReference type="RuleBase" id="RU003560"/>
    </source>
</evidence>
<reference evidence="9" key="2">
    <citation type="submission" date="2013-04" db="EMBL/GenBank/DDBJ databases">
        <title>Bisphenol A degrading Sphingobium sp. strain BiD32.</title>
        <authorList>
            <person name="Nielsen J.L."/>
            <person name="Zhou N.A."/>
            <person name="Kjeldal H."/>
        </authorList>
    </citation>
    <scope>NUCLEOTIDE SEQUENCE [LARGE SCALE GENOMIC DNA]</scope>
    <source>
        <strain evidence="9">BiD32</strain>
    </source>
</reference>
<dbReference type="Gene3D" id="3.40.640.10">
    <property type="entry name" value="Type I PLP-dependent aspartate aminotransferase-like (Major domain)"/>
    <property type="match status" value="1"/>
</dbReference>
<dbReference type="InterPro" id="IPR012773">
    <property type="entry name" value="Ectoine_EctB"/>
</dbReference>
<dbReference type="SUPFAM" id="SSF53383">
    <property type="entry name" value="PLP-dependent transferases"/>
    <property type="match status" value="1"/>
</dbReference>
<keyword evidence="4 7" id="KW-0808">Transferase</keyword>
<dbReference type="Proteomes" id="UP000013201">
    <property type="component" value="Unassembled WGS sequence"/>
</dbReference>
<dbReference type="UniPathway" id="UPA00067">
    <property type="reaction ID" value="UER00121"/>
</dbReference>
<dbReference type="InterPro" id="IPR049704">
    <property type="entry name" value="Aminotrans_3_PPA_site"/>
</dbReference>
<dbReference type="GO" id="GO:0019491">
    <property type="term" value="P:ectoine biosynthetic process"/>
    <property type="evidence" value="ECO:0007669"/>
    <property type="project" value="UniProtKB-UniPathway"/>
</dbReference>
<dbReference type="GO" id="GO:0030170">
    <property type="term" value="F:pyridoxal phosphate binding"/>
    <property type="evidence" value="ECO:0007669"/>
    <property type="project" value="InterPro"/>
</dbReference>
<dbReference type="EMBL" id="CAVK010000213">
    <property type="protein sequence ID" value="CCW19640.1"/>
    <property type="molecule type" value="Genomic_DNA"/>
</dbReference>
<sequence>MITTRPQPTTRKPDTAIYERRESAVRSYARSMPRQFNKAEGAWMHDNQGGRYLDFLSGCSTLNYGHNHPVLKQALLDYIAADGITHGLDLHTDAKAAFLETLETVILRPRGLNYRAMFTGPTGTNAVEAAIKLARKVTGRELVIAFTNGFHGMTLGALACTGNAAKRGGAGVPLSHVAHEPYDGYHGPDVDTADLLERRLSDPSSGLDAPAAILVETVQGEGGLNSASPEWLRRIAAIARHHGALMIVDDIQAGCGRTGGFFSFEGMGFTPDVVTMAKSLSGMGLPFALALFRPELDQWSPGEHNGTFRGNNHAFVTATAALRHFWGSAMFQADIARRGTLLERLLETMAAEHGLSTRGRGMMRGIDLKSGEIATAVTAGCFERGLIIETSGAHDEIVKVLAPLVIDDALLSAGLDILEICIREALAVHYGVAAE</sequence>
<dbReference type="PANTHER" id="PTHR43552:SF2">
    <property type="entry name" value="DIAMINOBUTYRATE--2-OXOGLUTARATE TRANSAMINASE"/>
    <property type="match status" value="1"/>
</dbReference>
<dbReference type="RefSeq" id="WP_006964695.1">
    <property type="nucleotide sequence ID" value="NZ_CAVK010000213.1"/>
</dbReference>
<gene>
    <name evidence="8" type="ORF">EBBID32_40090</name>
</gene>
<dbReference type="AlphaFoldDB" id="N1MR10"/>
<dbReference type="PROSITE" id="PS00600">
    <property type="entry name" value="AA_TRANSFER_CLASS_3"/>
    <property type="match status" value="1"/>
</dbReference>
<organism evidence="8 9">
    <name type="scientific">Sphingobium indicum BiD32</name>
    <dbReference type="NCBI Taxonomy" id="1301087"/>
    <lineage>
        <taxon>Bacteria</taxon>
        <taxon>Pseudomonadati</taxon>
        <taxon>Pseudomonadota</taxon>
        <taxon>Alphaproteobacteria</taxon>
        <taxon>Sphingomonadales</taxon>
        <taxon>Sphingomonadaceae</taxon>
        <taxon>Sphingobium</taxon>
    </lineage>
</organism>
<protein>
    <recommendedName>
        <fullName evidence="7">Diaminobutyrate--2-oxoglutarate transaminase</fullName>
        <ecNumber evidence="7">2.6.1.76</ecNumber>
    </recommendedName>
    <alternativeName>
        <fullName evidence="7">DABA aminotransferase</fullName>
    </alternativeName>
</protein>
<comment type="function">
    <text evidence="7">Catalyzes reversively the conversion of L-aspartate beta-semialdehyde (ASA) to L-2,4-diaminobutyrate (DABA) by transamination with L-glutamate.</text>
</comment>
<evidence type="ECO:0000256" key="5">
    <source>
        <dbReference type="ARBA" id="ARBA00022898"/>
    </source>
</evidence>
<accession>N1MR10</accession>
<dbReference type="PIRSF" id="PIRSF000521">
    <property type="entry name" value="Transaminase_4ab_Lys_Orn"/>
    <property type="match status" value="1"/>
</dbReference>
<comment type="caution">
    <text evidence="8">The sequence shown here is derived from an EMBL/GenBank/DDBJ whole genome shotgun (WGS) entry which is preliminary data.</text>
</comment>
<keyword evidence="9" id="KW-1185">Reference proteome</keyword>
<dbReference type="NCBIfam" id="NF006733">
    <property type="entry name" value="PRK09264.1"/>
    <property type="match status" value="1"/>
</dbReference>
<name>N1MR10_9SPHN</name>
<evidence type="ECO:0000256" key="3">
    <source>
        <dbReference type="ARBA" id="ARBA00022576"/>
    </source>
</evidence>
<dbReference type="Pfam" id="PF00202">
    <property type="entry name" value="Aminotran_3"/>
    <property type="match status" value="1"/>
</dbReference>
<dbReference type="InterPro" id="IPR015421">
    <property type="entry name" value="PyrdxlP-dep_Trfase_major"/>
</dbReference>
<dbReference type="OrthoDB" id="9801834at2"/>
<dbReference type="GO" id="GO:0047307">
    <property type="term" value="F:diaminobutyrate-pyruvate transaminase activity"/>
    <property type="evidence" value="ECO:0007669"/>
    <property type="project" value="InterPro"/>
</dbReference>
<evidence type="ECO:0000256" key="7">
    <source>
        <dbReference type="RuleBase" id="RU365034"/>
    </source>
</evidence>
<dbReference type="Gene3D" id="3.90.1150.10">
    <property type="entry name" value="Aspartate Aminotransferase, domain 1"/>
    <property type="match status" value="1"/>
</dbReference>
<evidence type="ECO:0000256" key="4">
    <source>
        <dbReference type="ARBA" id="ARBA00022679"/>
    </source>
</evidence>
<proteinExistence type="inferred from homology"/>
<comment type="catalytic activity">
    <reaction evidence="7">
        <text>L-2,4-diaminobutanoate + 2-oxoglutarate = L-aspartate 4-semialdehyde + L-glutamate</text>
        <dbReference type="Rhea" id="RHEA:11160"/>
        <dbReference type="ChEBI" id="CHEBI:16810"/>
        <dbReference type="ChEBI" id="CHEBI:29985"/>
        <dbReference type="ChEBI" id="CHEBI:58761"/>
        <dbReference type="ChEBI" id="CHEBI:537519"/>
        <dbReference type="EC" id="2.6.1.76"/>
    </reaction>
</comment>
<dbReference type="InterPro" id="IPR004637">
    <property type="entry name" value="Dat"/>
</dbReference>
<keyword evidence="5 6" id="KW-0663">Pyridoxal phosphate</keyword>
<dbReference type="NCBIfam" id="TIGR00709">
    <property type="entry name" value="dat"/>
    <property type="match status" value="1"/>
</dbReference>
<comment type="similarity">
    <text evidence="2 6">Belongs to the class-III pyridoxal-phosphate-dependent aminotransferase family.</text>
</comment>
<dbReference type="InterPro" id="IPR005814">
    <property type="entry name" value="Aminotrans_3"/>
</dbReference>
<evidence type="ECO:0000256" key="2">
    <source>
        <dbReference type="ARBA" id="ARBA00008954"/>
    </source>
</evidence>
<dbReference type="EC" id="2.6.1.76" evidence="7"/>
<keyword evidence="3 7" id="KW-0032">Aminotransferase</keyword>
<dbReference type="PANTHER" id="PTHR43552">
    <property type="entry name" value="DIAMINOBUTYRATE--2-OXOGLUTARATE AMINOTRANSFERASE"/>
    <property type="match status" value="1"/>
</dbReference>
<dbReference type="GO" id="GO:0045303">
    <property type="term" value="F:diaminobutyrate-2-oxoglutarate transaminase activity"/>
    <property type="evidence" value="ECO:0007669"/>
    <property type="project" value="UniProtKB-EC"/>
</dbReference>
<evidence type="ECO:0000313" key="8">
    <source>
        <dbReference type="EMBL" id="CCW19640.1"/>
    </source>
</evidence>
<comment type="cofactor">
    <cofactor evidence="1 7">
        <name>pyridoxal 5'-phosphate</name>
        <dbReference type="ChEBI" id="CHEBI:597326"/>
    </cofactor>
</comment>